<reference evidence="4" key="1">
    <citation type="submission" date="2020-09" db="EMBL/GenBank/DDBJ databases">
        <authorList>
            <person name="Kim M.K."/>
        </authorList>
    </citation>
    <scope>NUCLEOTIDE SEQUENCE</scope>
    <source>
        <strain evidence="4">BT702</strain>
    </source>
</reference>
<dbReference type="Pfam" id="PF00041">
    <property type="entry name" value="fn3"/>
    <property type="match status" value="1"/>
</dbReference>
<dbReference type="SMART" id="SM00060">
    <property type="entry name" value="FN3"/>
    <property type="match status" value="5"/>
</dbReference>
<dbReference type="InterPro" id="IPR003961">
    <property type="entry name" value="FN3_dom"/>
</dbReference>
<feature type="domain" description="Fibronectin type-III" evidence="3">
    <location>
        <begin position="476"/>
        <end position="570"/>
    </location>
</feature>
<dbReference type="PROSITE" id="PS50853">
    <property type="entry name" value="FN3"/>
    <property type="match status" value="3"/>
</dbReference>
<dbReference type="PANTHER" id="PTHR13817">
    <property type="entry name" value="TITIN"/>
    <property type="match status" value="1"/>
</dbReference>
<protein>
    <recommendedName>
        <fullName evidence="3">Fibronectin type-III domain-containing protein</fullName>
    </recommendedName>
</protein>
<keyword evidence="1" id="KW-0677">Repeat</keyword>
<dbReference type="PANTHER" id="PTHR13817:SF166">
    <property type="entry name" value="NEURONAL IGCAM-RELATED"/>
    <property type="match status" value="1"/>
</dbReference>
<proteinExistence type="predicted"/>
<feature type="chain" id="PRO_5037483327" description="Fibronectin type-III domain-containing protein" evidence="2">
    <location>
        <begin position="22"/>
        <end position="664"/>
    </location>
</feature>
<organism evidence="4 5">
    <name type="scientific">Spirosoma profusum</name>
    <dbReference type="NCBI Taxonomy" id="2771354"/>
    <lineage>
        <taxon>Bacteria</taxon>
        <taxon>Pseudomonadati</taxon>
        <taxon>Bacteroidota</taxon>
        <taxon>Cytophagia</taxon>
        <taxon>Cytophagales</taxon>
        <taxon>Cytophagaceae</taxon>
        <taxon>Spirosoma</taxon>
    </lineage>
</organism>
<dbReference type="InterPro" id="IPR013783">
    <property type="entry name" value="Ig-like_fold"/>
</dbReference>
<dbReference type="RefSeq" id="WP_190886670.1">
    <property type="nucleotide sequence ID" value="NZ_JACWZY010000006.1"/>
</dbReference>
<evidence type="ECO:0000256" key="1">
    <source>
        <dbReference type="ARBA" id="ARBA00022737"/>
    </source>
</evidence>
<dbReference type="InterPro" id="IPR036116">
    <property type="entry name" value="FN3_sf"/>
</dbReference>
<feature type="domain" description="Fibronectin type-III" evidence="3">
    <location>
        <begin position="574"/>
        <end position="664"/>
    </location>
</feature>
<evidence type="ECO:0000313" key="5">
    <source>
        <dbReference type="Proteomes" id="UP000598820"/>
    </source>
</evidence>
<evidence type="ECO:0000256" key="2">
    <source>
        <dbReference type="SAM" id="SignalP"/>
    </source>
</evidence>
<evidence type="ECO:0000313" key="4">
    <source>
        <dbReference type="EMBL" id="MBD2700808.1"/>
    </source>
</evidence>
<dbReference type="EMBL" id="JACWZY010000006">
    <property type="protein sequence ID" value="MBD2700808.1"/>
    <property type="molecule type" value="Genomic_DNA"/>
</dbReference>
<dbReference type="Gene3D" id="2.60.40.10">
    <property type="entry name" value="Immunoglobulins"/>
    <property type="match status" value="5"/>
</dbReference>
<feature type="domain" description="Fibronectin type-III" evidence="3">
    <location>
        <begin position="281"/>
        <end position="380"/>
    </location>
</feature>
<sequence length="664" mass="73508">MKTTSIVLLCMAICYTPLAVAQNSKLLRAYAQPVRNENAIQVKWIIGVPTPTVQYHVLRRLVGEKVFKRLTVKPLQGIVAPEPGASGAIADAQKNYLAYIQARPKAKADARLYLQLFSMNATISNEFAQAAGVYYTDKTVTAGQTYEYAISAILKGKEYSWAVSAPVRAGNYQPLAASTGLKLKQEGTRRVAVNWTIRPDVLAYNVYRRRGTGGMDEKINKQPVIVIDAQGGKQPSTQFTDTDSTLRVGETYYYRIAALDPFVNPGELSQPVWLTIKDMDPPAGPTNLSGRIDNRKVRLGWTPSPARDCIGYRLFRSTSMEKPFQPVLPRLLATTDTTFTDETALEGSTYYYYLRAEDQAGNGANTLPIQVSHPDLTPPASPTGLVAQTDTTGHVRLSWKGNTESDLAGYFVYRGLTQSDDNYAQLQLAPHKLATYRDTLLRNNRNAFYYRVTAVDKMGNESKPALLTVRLPDRRPPITPHLQTLTATGDSVQVIWQASSSEDVRVYHVLRQNENDAKPTYQIVGRTSANRFSDRNVASGTYRYAIQAVDSTGNTSQPSIPRLVQLIGKYSLTTPANVNVQLDERGKRLTVSWNRTQQPTDFAGYRVLARDAGETFRAVTPLLAESQAVLTDWENGSDYEIAVVAVSQTGRQLRSEIVKAKASN</sequence>
<dbReference type="AlphaFoldDB" id="A0A926XUQ9"/>
<dbReference type="InterPro" id="IPR050964">
    <property type="entry name" value="Striated_Muscle_Regulatory"/>
</dbReference>
<dbReference type="CDD" id="cd00063">
    <property type="entry name" value="FN3"/>
    <property type="match status" value="1"/>
</dbReference>
<comment type="caution">
    <text evidence="4">The sequence shown here is derived from an EMBL/GenBank/DDBJ whole genome shotgun (WGS) entry which is preliminary data.</text>
</comment>
<evidence type="ECO:0000259" key="3">
    <source>
        <dbReference type="PROSITE" id="PS50853"/>
    </source>
</evidence>
<accession>A0A926XUQ9</accession>
<keyword evidence="5" id="KW-1185">Reference proteome</keyword>
<feature type="signal peptide" evidence="2">
    <location>
        <begin position="1"/>
        <end position="21"/>
    </location>
</feature>
<gene>
    <name evidence="4" type="ORF">IC229_09175</name>
</gene>
<keyword evidence="2" id="KW-0732">Signal</keyword>
<name>A0A926XUQ9_9BACT</name>
<dbReference type="Proteomes" id="UP000598820">
    <property type="component" value="Unassembled WGS sequence"/>
</dbReference>
<dbReference type="SUPFAM" id="SSF49265">
    <property type="entry name" value="Fibronectin type III"/>
    <property type="match status" value="3"/>
</dbReference>